<dbReference type="InterPro" id="IPR002931">
    <property type="entry name" value="Transglutaminase-like"/>
</dbReference>
<dbReference type="PANTHER" id="PTHR12143:SF19">
    <property type="entry name" value="PEPTIDE-N(4)-(N-ACETYL-BETA-GLUCOSAMINYL)ASPARAGINE AMIDASE"/>
    <property type="match status" value="1"/>
</dbReference>
<dbReference type="InterPro" id="IPR050883">
    <property type="entry name" value="PNGase"/>
</dbReference>
<sequence>MAATFRGPDHLPQSTGVTDFLTGHWPEKGSTASWPNPHLSIGRFVCKVGRISCWEAQGPARNVFNEIAPKIKSYLERSVEPISSRVTWSIFMFGKAEKSANPTIVFCCDVAAHRKDVRKVIVESGLLDGYRGLKTGHMPKPPGFEQLVPLASGAPLSATTTSSDWTTSSCSGMRIFVGGSPATIGGVVQIRDRFYYTTAGHVFESPRESATPEDVLEDDDLEIEIDGFDDGDVDVTTSAEGDSEHTTPFHDMPPVEEASPDSTAPSDQVRLGAPFLTSLDQPLLHSGLDYALIEVSHADHMQSSEIITPQGTDGKSIKVVVGALTNPKPKDAQVLCATPRGVLTGTLSATPVYTRSPQSTQFQATLKVLFDSPVEIGDCGAWVVDADSGDLYGQIIAGSPSSGAGIIMPFQPIFEEVEYRVGDRPLLPALTKEVWARNIKDRFQKVLYDKRRHSLVNEPSGSNAQPRNGHILPRYASIGHFYPVPTAGNDTKFVKFRDTLFSLSTRPIQYENPGLLLEALQSVPLDTIHSEAEEDLQVLQAQAASLGTNFRPEWGYQDCVIRALLRWFKHSYFTWVNNPRCQVCGGVTNAVGLTRPMPHEWASGATSVELFQCTFPECSSDVRFPRYSDVWKLLETREGRAGEWANCFTMLCRAMGSRVRWVWNSEDHVWTEVFSEHQRRWIHVDACEGAWDNPLLYTLAGWGKKMGYCIAFSRDGATDVTRRYLRRPEHRSPRKKCPEALLQSIMTEIKVLRRQDMSKEERYRLGKEDRREERELASYIVSTIVDDLCTSVANAVEEVGISTEGHQQAEKLRTEEGSRLGRLSEWISRRRDG</sequence>
<evidence type="ECO:0000256" key="2">
    <source>
        <dbReference type="ARBA" id="ARBA00022723"/>
    </source>
</evidence>
<comment type="similarity">
    <text evidence="1">Belongs to the transglutaminase-like superfamily. PNGase family.</text>
</comment>
<name>A0AA39U634_9PEZI</name>
<dbReference type="GO" id="GO:0000224">
    <property type="term" value="F:peptide-N4-(N-acetyl-beta-glucosaminyl)asparagine amidase activity"/>
    <property type="evidence" value="ECO:0007669"/>
    <property type="project" value="TreeGrafter"/>
</dbReference>
<evidence type="ECO:0000256" key="1">
    <source>
        <dbReference type="ARBA" id="ARBA00009390"/>
    </source>
</evidence>
<comment type="caution">
    <text evidence="6">The sequence shown here is derived from an EMBL/GenBank/DDBJ whole genome shotgun (WGS) entry which is preliminary data.</text>
</comment>
<evidence type="ECO:0000259" key="5">
    <source>
        <dbReference type="SMART" id="SM00460"/>
    </source>
</evidence>
<dbReference type="GO" id="GO:0005634">
    <property type="term" value="C:nucleus"/>
    <property type="evidence" value="ECO:0007669"/>
    <property type="project" value="TreeGrafter"/>
</dbReference>
<evidence type="ECO:0000313" key="6">
    <source>
        <dbReference type="EMBL" id="KAK0611819.1"/>
    </source>
</evidence>
<proteinExistence type="inferred from homology"/>
<dbReference type="GO" id="GO:0046872">
    <property type="term" value="F:metal ion binding"/>
    <property type="evidence" value="ECO:0007669"/>
    <property type="project" value="UniProtKB-KW"/>
</dbReference>
<accession>A0AA39U634</accession>
<evidence type="ECO:0000313" key="7">
    <source>
        <dbReference type="Proteomes" id="UP001175000"/>
    </source>
</evidence>
<dbReference type="SMART" id="SM00460">
    <property type="entry name" value="TGc"/>
    <property type="match status" value="1"/>
</dbReference>
<keyword evidence="7" id="KW-1185">Reference proteome</keyword>
<reference evidence="6" key="1">
    <citation type="submission" date="2023-06" db="EMBL/GenBank/DDBJ databases">
        <title>Genome-scale phylogeny and comparative genomics of the fungal order Sordariales.</title>
        <authorList>
            <consortium name="Lawrence Berkeley National Laboratory"/>
            <person name="Hensen N."/>
            <person name="Bonometti L."/>
            <person name="Westerberg I."/>
            <person name="Brannstrom I.O."/>
            <person name="Guillou S."/>
            <person name="Cros-Aarteil S."/>
            <person name="Calhoun S."/>
            <person name="Haridas S."/>
            <person name="Kuo A."/>
            <person name="Mondo S."/>
            <person name="Pangilinan J."/>
            <person name="Riley R."/>
            <person name="Labutti K."/>
            <person name="Andreopoulos B."/>
            <person name="Lipzen A."/>
            <person name="Chen C."/>
            <person name="Yanf M."/>
            <person name="Daum C."/>
            <person name="Ng V."/>
            <person name="Clum A."/>
            <person name="Steindorff A."/>
            <person name="Ohm R."/>
            <person name="Martin F."/>
            <person name="Silar P."/>
            <person name="Natvig D."/>
            <person name="Lalanne C."/>
            <person name="Gautier V."/>
            <person name="Ament-Velasquez S.L."/>
            <person name="Kruys A."/>
            <person name="Hutchinson M.I."/>
            <person name="Powell A.J."/>
            <person name="Barry K."/>
            <person name="Miller A.N."/>
            <person name="Grigoriev I.V."/>
            <person name="Debuchy R."/>
            <person name="Gladieux P."/>
            <person name="Thoren M.H."/>
            <person name="Johannesson H."/>
        </authorList>
    </citation>
    <scope>NUCLEOTIDE SEQUENCE</scope>
    <source>
        <strain evidence="6">CBS 606.72</strain>
    </source>
</reference>
<dbReference type="InterPro" id="IPR038765">
    <property type="entry name" value="Papain-like_cys_pep_sf"/>
</dbReference>
<gene>
    <name evidence="6" type="ORF">B0T14DRAFT_489074</name>
</gene>
<keyword evidence="3" id="KW-0862">Zinc</keyword>
<organism evidence="6 7">
    <name type="scientific">Immersiella caudata</name>
    <dbReference type="NCBI Taxonomy" id="314043"/>
    <lineage>
        <taxon>Eukaryota</taxon>
        <taxon>Fungi</taxon>
        <taxon>Dikarya</taxon>
        <taxon>Ascomycota</taxon>
        <taxon>Pezizomycotina</taxon>
        <taxon>Sordariomycetes</taxon>
        <taxon>Sordariomycetidae</taxon>
        <taxon>Sordariales</taxon>
        <taxon>Lasiosphaeriaceae</taxon>
        <taxon>Immersiella</taxon>
    </lineage>
</organism>
<evidence type="ECO:0000256" key="3">
    <source>
        <dbReference type="ARBA" id="ARBA00022833"/>
    </source>
</evidence>
<dbReference type="SUPFAM" id="SSF50494">
    <property type="entry name" value="Trypsin-like serine proteases"/>
    <property type="match status" value="1"/>
</dbReference>
<dbReference type="Proteomes" id="UP001175000">
    <property type="component" value="Unassembled WGS sequence"/>
</dbReference>
<evidence type="ECO:0000256" key="4">
    <source>
        <dbReference type="SAM" id="MobiDB-lite"/>
    </source>
</evidence>
<dbReference type="Gene3D" id="2.20.25.10">
    <property type="match status" value="1"/>
</dbReference>
<dbReference type="AlphaFoldDB" id="A0AA39U634"/>
<dbReference type="Pfam" id="PF01841">
    <property type="entry name" value="Transglut_core"/>
    <property type="match status" value="1"/>
</dbReference>
<dbReference type="GO" id="GO:0006516">
    <property type="term" value="P:glycoprotein catabolic process"/>
    <property type="evidence" value="ECO:0007669"/>
    <property type="project" value="TreeGrafter"/>
</dbReference>
<feature type="region of interest" description="Disordered" evidence="4">
    <location>
        <begin position="227"/>
        <end position="266"/>
    </location>
</feature>
<dbReference type="FunFam" id="3.10.620.30:FF:000004">
    <property type="entry name" value="Peptidase (PNG1)"/>
    <property type="match status" value="1"/>
</dbReference>
<dbReference type="PANTHER" id="PTHR12143">
    <property type="entry name" value="PEPTIDE N-GLYCANASE PNGASE -RELATED"/>
    <property type="match status" value="1"/>
</dbReference>
<dbReference type="SUPFAM" id="SSF54001">
    <property type="entry name" value="Cysteine proteinases"/>
    <property type="match status" value="1"/>
</dbReference>
<dbReference type="Gene3D" id="3.10.620.30">
    <property type="match status" value="1"/>
</dbReference>
<dbReference type="GO" id="GO:0005829">
    <property type="term" value="C:cytosol"/>
    <property type="evidence" value="ECO:0007669"/>
    <property type="project" value="TreeGrafter"/>
</dbReference>
<dbReference type="EMBL" id="JAULSU010000007">
    <property type="protein sequence ID" value="KAK0611819.1"/>
    <property type="molecule type" value="Genomic_DNA"/>
</dbReference>
<protein>
    <recommendedName>
        <fullName evidence="5">Transglutaminase-like domain-containing protein</fullName>
    </recommendedName>
</protein>
<feature type="domain" description="Transglutaminase-like" evidence="5">
    <location>
        <begin position="633"/>
        <end position="688"/>
    </location>
</feature>
<dbReference type="InterPro" id="IPR009003">
    <property type="entry name" value="Peptidase_S1_PA"/>
</dbReference>
<keyword evidence="2" id="KW-0479">Metal-binding</keyword>